<proteinExistence type="predicted"/>
<accession>A0A101LZM9</accession>
<dbReference type="EMBL" id="LKAM01000006">
    <property type="protein sequence ID" value="KUM48280.1"/>
    <property type="molecule type" value="Genomic_DNA"/>
</dbReference>
<sequence length="53" mass="5781">MSDLTLDPSPSPHSSQKDSHVLMPIPVTVSDKKESKQRSASYDGARSKPTLDQ</sequence>
<feature type="region of interest" description="Disordered" evidence="1">
    <location>
        <begin position="1"/>
        <end position="53"/>
    </location>
</feature>
<name>A0A101LZM9_PICGL</name>
<keyword evidence="2" id="KW-0496">Mitochondrion</keyword>
<comment type="caution">
    <text evidence="2">The sequence shown here is derived from an EMBL/GenBank/DDBJ whole genome shotgun (WGS) entry which is preliminary data.</text>
</comment>
<evidence type="ECO:0000256" key="1">
    <source>
        <dbReference type="SAM" id="MobiDB-lite"/>
    </source>
</evidence>
<geneLocation type="mitochondrion" evidence="2"/>
<organism evidence="2">
    <name type="scientific">Picea glauca</name>
    <name type="common">White spruce</name>
    <name type="synonym">Pinus glauca</name>
    <dbReference type="NCBI Taxonomy" id="3330"/>
    <lineage>
        <taxon>Eukaryota</taxon>
        <taxon>Viridiplantae</taxon>
        <taxon>Streptophyta</taxon>
        <taxon>Embryophyta</taxon>
        <taxon>Tracheophyta</taxon>
        <taxon>Spermatophyta</taxon>
        <taxon>Pinopsida</taxon>
        <taxon>Pinidae</taxon>
        <taxon>Conifers I</taxon>
        <taxon>Pinales</taxon>
        <taxon>Pinaceae</taxon>
        <taxon>Picea</taxon>
    </lineage>
</organism>
<gene>
    <name evidence="2" type="ORF">ABT39_MTgene5280</name>
</gene>
<protein>
    <submittedName>
        <fullName evidence="2">Uncharacterized protein</fullName>
    </submittedName>
</protein>
<reference evidence="2" key="1">
    <citation type="journal article" date="2015" name="Genome Biol. Evol.">
        <title>Organellar Genomes of White Spruce (Picea glauca): Assembly and Annotation.</title>
        <authorList>
            <person name="Jackman S.D."/>
            <person name="Warren R.L."/>
            <person name="Gibb E.A."/>
            <person name="Vandervalk B.P."/>
            <person name="Mohamadi H."/>
            <person name="Chu J."/>
            <person name="Raymond A."/>
            <person name="Pleasance S."/>
            <person name="Coope R."/>
            <person name="Wildung M.R."/>
            <person name="Ritland C.E."/>
            <person name="Bousquet J."/>
            <person name="Jones S.J."/>
            <person name="Bohlmann J."/>
            <person name="Birol I."/>
        </authorList>
    </citation>
    <scope>NUCLEOTIDE SEQUENCE [LARGE SCALE GENOMIC DNA]</scope>
    <source>
        <tissue evidence="2">Flushing bud</tissue>
    </source>
</reference>
<dbReference type="AlphaFoldDB" id="A0A101LZM9"/>
<evidence type="ECO:0000313" key="2">
    <source>
        <dbReference type="EMBL" id="KUM48280.1"/>
    </source>
</evidence>